<name>A0A2T7PHN5_POMCA</name>
<evidence type="ECO:0000313" key="1">
    <source>
        <dbReference type="EMBL" id="PVD32933.1"/>
    </source>
</evidence>
<gene>
    <name evidence="1" type="ORF">C0Q70_08380</name>
</gene>
<comment type="caution">
    <text evidence="1">The sequence shown here is derived from an EMBL/GenBank/DDBJ whole genome shotgun (WGS) entry which is preliminary data.</text>
</comment>
<keyword evidence="2" id="KW-1185">Reference proteome</keyword>
<evidence type="ECO:0000313" key="2">
    <source>
        <dbReference type="Proteomes" id="UP000245119"/>
    </source>
</evidence>
<dbReference type="AlphaFoldDB" id="A0A2T7PHN5"/>
<protein>
    <submittedName>
        <fullName evidence="1">Uncharacterized protein</fullName>
    </submittedName>
</protein>
<accession>A0A2T7PHN5</accession>
<sequence length="68" mass="7446">MLSLSSKTTSSASNYLGCSTTHLCLRATLISSYLVDVINRNFSCRHIDDIVSTSVFKADVLTVQHIPI</sequence>
<reference evidence="1 2" key="1">
    <citation type="submission" date="2018-04" db="EMBL/GenBank/DDBJ databases">
        <title>The genome of golden apple snail Pomacea canaliculata provides insight into stress tolerance and invasive adaptation.</title>
        <authorList>
            <person name="Liu C."/>
            <person name="Liu B."/>
            <person name="Ren Y."/>
            <person name="Zhang Y."/>
            <person name="Wang H."/>
            <person name="Li S."/>
            <person name="Jiang F."/>
            <person name="Yin L."/>
            <person name="Zhang G."/>
            <person name="Qian W."/>
            <person name="Fan W."/>
        </authorList>
    </citation>
    <scope>NUCLEOTIDE SEQUENCE [LARGE SCALE GENOMIC DNA]</scope>
    <source>
        <strain evidence="1">SZHN2017</strain>
        <tissue evidence="1">Muscle</tissue>
    </source>
</reference>
<dbReference type="Proteomes" id="UP000245119">
    <property type="component" value="Linkage Group LG4"/>
</dbReference>
<organism evidence="1 2">
    <name type="scientific">Pomacea canaliculata</name>
    <name type="common">Golden apple snail</name>
    <dbReference type="NCBI Taxonomy" id="400727"/>
    <lineage>
        <taxon>Eukaryota</taxon>
        <taxon>Metazoa</taxon>
        <taxon>Spiralia</taxon>
        <taxon>Lophotrochozoa</taxon>
        <taxon>Mollusca</taxon>
        <taxon>Gastropoda</taxon>
        <taxon>Caenogastropoda</taxon>
        <taxon>Architaenioglossa</taxon>
        <taxon>Ampullarioidea</taxon>
        <taxon>Ampullariidae</taxon>
        <taxon>Pomacea</taxon>
    </lineage>
</organism>
<proteinExistence type="predicted"/>
<dbReference type="EMBL" id="PZQS01000004">
    <property type="protein sequence ID" value="PVD32933.1"/>
    <property type="molecule type" value="Genomic_DNA"/>
</dbReference>